<gene>
    <name evidence="2" type="ORF">BFR47_16670</name>
</gene>
<feature type="transmembrane region" description="Helical" evidence="1">
    <location>
        <begin position="37"/>
        <end position="62"/>
    </location>
</feature>
<dbReference type="STRING" id="1414654.BFR47_16670"/>
<comment type="caution">
    <text evidence="2">The sequence shown here is derived from an EMBL/GenBank/DDBJ whole genome shotgun (WGS) entry which is preliminary data.</text>
</comment>
<reference evidence="2 3" key="1">
    <citation type="submission" date="2016-07" db="EMBL/GenBank/DDBJ databases">
        <title>Draft Genome Sequence of Oceanisphaera psychrotolerans, isolated from coastal sediment samples.</title>
        <authorList>
            <person name="Zhuo S."/>
            <person name="Ruan Z."/>
        </authorList>
    </citation>
    <scope>NUCLEOTIDE SEQUENCE [LARGE SCALE GENOMIC DNA]</scope>
    <source>
        <strain evidence="2 3">LAM-WHM-ZC</strain>
    </source>
</reference>
<proteinExistence type="predicted"/>
<evidence type="ECO:0008006" key="4">
    <source>
        <dbReference type="Google" id="ProtNLM"/>
    </source>
</evidence>
<accession>A0A1J4QED2</accession>
<feature type="transmembrane region" description="Helical" evidence="1">
    <location>
        <begin position="82"/>
        <end position="102"/>
    </location>
</feature>
<protein>
    <recommendedName>
        <fullName evidence="4">DUF4112 domain-containing protein</fullName>
    </recommendedName>
</protein>
<name>A0A1J4QED2_9GAMM</name>
<evidence type="ECO:0000313" key="3">
    <source>
        <dbReference type="Proteomes" id="UP000243073"/>
    </source>
</evidence>
<dbReference type="PANTHER" id="PTHR35519">
    <property type="entry name" value="MEMBRANE PROTEINS"/>
    <property type="match status" value="1"/>
</dbReference>
<dbReference type="Pfam" id="PF13430">
    <property type="entry name" value="DUF4112"/>
    <property type="match status" value="1"/>
</dbReference>
<dbReference type="Proteomes" id="UP000243073">
    <property type="component" value="Unassembled WGS sequence"/>
</dbReference>
<dbReference type="EMBL" id="MDKE01000037">
    <property type="protein sequence ID" value="OIN07284.1"/>
    <property type="molecule type" value="Genomic_DNA"/>
</dbReference>
<dbReference type="PANTHER" id="PTHR35519:SF2">
    <property type="entry name" value="PH DOMAIN PROTEIN"/>
    <property type="match status" value="1"/>
</dbReference>
<evidence type="ECO:0000313" key="2">
    <source>
        <dbReference type="EMBL" id="OIN07284.1"/>
    </source>
</evidence>
<keyword evidence="1" id="KW-0812">Transmembrane</keyword>
<evidence type="ECO:0000256" key="1">
    <source>
        <dbReference type="SAM" id="Phobius"/>
    </source>
</evidence>
<dbReference type="OrthoDB" id="513552at2"/>
<keyword evidence="3" id="KW-1185">Reference proteome</keyword>
<dbReference type="RefSeq" id="WP_071473473.1">
    <property type="nucleotide sequence ID" value="NZ_MDKE01000037.1"/>
</dbReference>
<dbReference type="InterPro" id="IPR025187">
    <property type="entry name" value="DUF4112"/>
</dbReference>
<keyword evidence="1" id="KW-1133">Transmembrane helix</keyword>
<dbReference type="AlphaFoldDB" id="A0A1J4QED2"/>
<sequence length="121" mass="13431">MNDINEQRDRHSSTIRRLERLAWLLDSAIRLPGGFRIGLDGIIGLVPGLGDLAAAGLSSYIILEAARMKLPGRVLASMGLNVLLELVVGIIPLFGDLFDFAFKANRRNMRLMTDYLRHKNG</sequence>
<organism evidence="2 3">
    <name type="scientific">Oceanisphaera psychrotolerans</name>
    <dbReference type="NCBI Taxonomy" id="1414654"/>
    <lineage>
        <taxon>Bacteria</taxon>
        <taxon>Pseudomonadati</taxon>
        <taxon>Pseudomonadota</taxon>
        <taxon>Gammaproteobacteria</taxon>
        <taxon>Aeromonadales</taxon>
        <taxon>Aeromonadaceae</taxon>
        <taxon>Oceanisphaera</taxon>
    </lineage>
</organism>
<keyword evidence="1" id="KW-0472">Membrane</keyword>